<sequence>MKVAAISYFNNLFSEQPCNVSYDCIPLPFPYLEESETTDLCKEVSEKGVRTGLFGIGGLKAPRLDGYPAIFFQNQWNICKEDLFKLRVDSFRLRMFLAVLNQTLITLVVKVPMAFVPSRQIQDNIVVAQEVLYKFKIMKGMKGCIAWKIYLTKAYDKLQWNFIRSVNDKTCIGSALVNLIMWSITTVQYRVVLNGDYQVNYSKSRVFCSNNVKEGDARCIANACGSPLTKNLGKYLGVLFIPGRVTNETYTDVIEKVQQRPTAWKCDSISLAGRVTLNKVVTLALLVYTM</sequence>
<reference evidence="1" key="1">
    <citation type="journal article" date="2023" name="Plant J.">
        <title>Genome sequences and population genomics provide insights into the demographic history, inbreeding, and mutation load of two 'living fossil' tree species of Dipteronia.</title>
        <authorList>
            <person name="Feng Y."/>
            <person name="Comes H.P."/>
            <person name="Chen J."/>
            <person name="Zhu S."/>
            <person name="Lu R."/>
            <person name="Zhang X."/>
            <person name="Li P."/>
            <person name="Qiu J."/>
            <person name="Olsen K.M."/>
            <person name="Qiu Y."/>
        </authorList>
    </citation>
    <scope>NUCLEOTIDE SEQUENCE</scope>
    <source>
        <strain evidence="1">NBL</strain>
    </source>
</reference>
<evidence type="ECO:0000313" key="1">
    <source>
        <dbReference type="EMBL" id="KAK3212015.1"/>
    </source>
</evidence>
<dbReference type="EMBL" id="JANJYJ010000005">
    <property type="protein sequence ID" value="KAK3212015.1"/>
    <property type="molecule type" value="Genomic_DNA"/>
</dbReference>
<comment type="caution">
    <text evidence="1">The sequence shown here is derived from an EMBL/GenBank/DDBJ whole genome shotgun (WGS) entry which is preliminary data.</text>
</comment>
<name>A0AAE0E695_9ROSI</name>
<dbReference type="Proteomes" id="UP001281410">
    <property type="component" value="Unassembled WGS sequence"/>
</dbReference>
<accession>A0AAE0E695</accession>
<evidence type="ECO:0000313" key="2">
    <source>
        <dbReference type="Proteomes" id="UP001281410"/>
    </source>
</evidence>
<keyword evidence="2" id="KW-1185">Reference proteome</keyword>
<proteinExistence type="predicted"/>
<protein>
    <recommendedName>
        <fullName evidence="3">Reverse transcriptase</fullName>
    </recommendedName>
</protein>
<organism evidence="1 2">
    <name type="scientific">Dipteronia sinensis</name>
    <dbReference type="NCBI Taxonomy" id="43782"/>
    <lineage>
        <taxon>Eukaryota</taxon>
        <taxon>Viridiplantae</taxon>
        <taxon>Streptophyta</taxon>
        <taxon>Embryophyta</taxon>
        <taxon>Tracheophyta</taxon>
        <taxon>Spermatophyta</taxon>
        <taxon>Magnoliopsida</taxon>
        <taxon>eudicotyledons</taxon>
        <taxon>Gunneridae</taxon>
        <taxon>Pentapetalae</taxon>
        <taxon>rosids</taxon>
        <taxon>malvids</taxon>
        <taxon>Sapindales</taxon>
        <taxon>Sapindaceae</taxon>
        <taxon>Hippocastanoideae</taxon>
        <taxon>Acereae</taxon>
        <taxon>Dipteronia</taxon>
    </lineage>
</organism>
<dbReference type="PANTHER" id="PTHR33116:SF70">
    <property type="entry name" value="NON-LTR RETROELEMENT REVERSE TRANSCRIPTASE-LIKE PROTEIN"/>
    <property type="match status" value="1"/>
</dbReference>
<evidence type="ECO:0008006" key="3">
    <source>
        <dbReference type="Google" id="ProtNLM"/>
    </source>
</evidence>
<dbReference type="AlphaFoldDB" id="A0AAE0E695"/>
<dbReference type="PANTHER" id="PTHR33116">
    <property type="entry name" value="REVERSE TRANSCRIPTASE ZINC-BINDING DOMAIN-CONTAINING PROTEIN-RELATED-RELATED"/>
    <property type="match status" value="1"/>
</dbReference>
<gene>
    <name evidence="1" type="ORF">Dsin_016721</name>
</gene>